<feature type="compositionally biased region" description="Basic and acidic residues" evidence="1">
    <location>
        <begin position="198"/>
        <end position="216"/>
    </location>
</feature>
<protein>
    <recommendedName>
        <fullName evidence="4">Zonadhesin</fullName>
    </recommendedName>
</protein>
<feature type="region of interest" description="Disordered" evidence="1">
    <location>
        <begin position="448"/>
        <end position="506"/>
    </location>
</feature>
<name>A0A0V0T4W7_9BILA</name>
<comment type="caution">
    <text evidence="2">The sequence shown here is derived from an EMBL/GenBank/DDBJ whole genome shotgun (WGS) entry which is preliminary data.</text>
</comment>
<evidence type="ECO:0000313" key="3">
    <source>
        <dbReference type="Proteomes" id="UP000055048"/>
    </source>
</evidence>
<evidence type="ECO:0008006" key="4">
    <source>
        <dbReference type="Google" id="ProtNLM"/>
    </source>
</evidence>
<dbReference type="Proteomes" id="UP000055048">
    <property type="component" value="Unassembled WGS sequence"/>
</dbReference>
<feature type="compositionally biased region" description="Basic residues" evidence="1">
    <location>
        <begin position="50"/>
        <end position="64"/>
    </location>
</feature>
<feature type="compositionally biased region" description="Basic residues" evidence="1">
    <location>
        <begin position="133"/>
        <end position="148"/>
    </location>
</feature>
<feature type="region of interest" description="Disordered" evidence="1">
    <location>
        <begin position="194"/>
        <end position="254"/>
    </location>
</feature>
<feature type="region of interest" description="Disordered" evidence="1">
    <location>
        <begin position="702"/>
        <end position="761"/>
    </location>
</feature>
<feature type="compositionally biased region" description="Basic and acidic residues" evidence="1">
    <location>
        <begin position="450"/>
        <end position="468"/>
    </location>
</feature>
<evidence type="ECO:0000313" key="2">
    <source>
        <dbReference type="EMBL" id="KRX34008.1"/>
    </source>
</evidence>
<feature type="compositionally biased region" description="Basic residues" evidence="1">
    <location>
        <begin position="217"/>
        <end position="232"/>
    </location>
</feature>
<dbReference type="STRING" id="144512.A0A0V0T4W7"/>
<feature type="compositionally biased region" description="Basic residues" evidence="1">
    <location>
        <begin position="385"/>
        <end position="400"/>
    </location>
</feature>
<feature type="compositionally biased region" description="Basic residues" evidence="1">
    <location>
        <begin position="799"/>
        <end position="820"/>
    </location>
</feature>
<dbReference type="AlphaFoldDB" id="A0A0V0T4W7"/>
<keyword evidence="3" id="KW-1185">Reference proteome</keyword>
<feature type="region of interest" description="Disordered" evidence="1">
    <location>
        <begin position="775"/>
        <end position="829"/>
    </location>
</feature>
<feature type="compositionally biased region" description="Basic and acidic residues" evidence="1">
    <location>
        <begin position="534"/>
        <end position="552"/>
    </location>
</feature>
<dbReference type="OrthoDB" id="5920737at2759"/>
<reference evidence="2 3" key="1">
    <citation type="submission" date="2015-01" db="EMBL/GenBank/DDBJ databases">
        <title>Evolution of Trichinella species and genotypes.</title>
        <authorList>
            <person name="Korhonen P.K."/>
            <person name="Edoardo P."/>
            <person name="Giuseppe L.R."/>
            <person name="Gasser R.B."/>
        </authorList>
    </citation>
    <scope>NUCLEOTIDE SEQUENCE [LARGE SCALE GENOMIC DNA]</scope>
    <source>
        <strain evidence="2">ISS417</strain>
    </source>
</reference>
<accession>A0A0V0T4W7</accession>
<evidence type="ECO:0000256" key="1">
    <source>
        <dbReference type="SAM" id="MobiDB-lite"/>
    </source>
</evidence>
<feature type="region of interest" description="Disordered" evidence="1">
    <location>
        <begin position="289"/>
        <end position="334"/>
    </location>
</feature>
<dbReference type="EMBL" id="JYDJ01000653">
    <property type="protein sequence ID" value="KRX34008.1"/>
    <property type="molecule type" value="Genomic_DNA"/>
</dbReference>
<feature type="compositionally biased region" description="Polar residues" evidence="1">
    <location>
        <begin position="82"/>
        <end position="99"/>
    </location>
</feature>
<feature type="compositionally biased region" description="Basic and acidic residues" evidence="1">
    <location>
        <begin position="372"/>
        <end position="384"/>
    </location>
</feature>
<feature type="compositionally biased region" description="Basic residues" evidence="1">
    <location>
        <begin position="721"/>
        <end position="736"/>
    </location>
</feature>
<feature type="region of interest" description="Disordered" evidence="1">
    <location>
        <begin position="372"/>
        <end position="421"/>
    </location>
</feature>
<feature type="region of interest" description="Disordered" evidence="1">
    <location>
        <begin position="620"/>
        <end position="675"/>
    </location>
</feature>
<feature type="compositionally biased region" description="Basic residues" evidence="1">
    <location>
        <begin position="637"/>
        <end position="652"/>
    </location>
</feature>
<feature type="compositionally biased region" description="Basic and acidic residues" evidence="1">
    <location>
        <begin position="785"/>
        <end position="798"/>
    </location>
</feature>
<feature type="compositionally biased region" description="Basic residues" evidence="1">
    <location>
        <begin position="469"/>
        <end position="484"/>
    </location>
</feature>
<feature type="compositionally biased region" description="Basic and acidic residues" evidence="1">
    <location>
        <begin position="620"/>
        <end position="636"/>
    </location>
</feature>
<proteinExistence type="predicted"/>
<feature type="region of interest" description="Disordered" evidence="1">
    <location>
        <begin position="133"/>
        <end position="169"/>
    </location>
</feature>
<feature type="region of interest" description="Disordered" evidence="1">
    <location>
        <begin position="42"/>
        <end position="102"/>
    </location>
</feature>
<feature type="compositionally biased region" description="Basic residues" evidence="1">
    <location>
        <begin position="553"/>
        <end position="569"/>
    </location>
</feature>
<feature type="compositionally biased region" description="Basic and acidic residues" evidence="1">
    <location>
        <begin position="702"/>
        <end position="720"/>
    </location>
</feature>
<feature type="compositionally biased region" description="Basic residues" evidence="1">
    <location>
        <begin position="301"/>
        <end position="316"/>
    </location>
</feature>
<feature type="region of interest" description="Disordered" evidence="1">
    <location>
        <begin position="532"/>
        <end position="590"/>
    </location>
</feature>
<feature type="compositionally biased region" description="Basic and acidic residues" evidence="1">
    <location>
        <begin position="65"/>
        <end position="81"/>
    </location>
</feature>
<gene>
    <name evidence="2" type="ORF">T05_2111</name>
</gene>
<feature type="compositionally biased region" description="Basic and acidic residues" evidence="1">
    <location>
        <begin position="289"/>
        <end position="300"/>
    </location>
</feature>
<organism evidence="2 3">
    <name type="scientific">Trichinella murrelli</name>
    <dbReference type="NCBI Taxonomy" id="144512"/>
    <lineage>
        <taxon>Eukaryota</taxon>
        <taxon>Metazoa</taxon>
        <taxon>Ecdysozoa</taxon>
        <taxon>Nematoda</taxon>
        <taxon>Enoplea</taxon>
        <taxon>Dorylaimia</taxon>
        <taxon>Trichinellida</taxon>
        <taxon>Trichinellidae</taxon>
        <taxon>Trichinella</taxon>
    </lineage>
</organism>
<sequence length="829" mass="92056">MEDEIMQWAPAVRAEATESKRLIDGMCRTRVSEKEKKAAERIAELESRKEKKKSKNKSKTKKSKKGETKVTVKQHMEKQTHQTENTVMKAPTTTEITETVSDETVIVQPSTVEKKQDEFIKEEQEIEMKDFKKIKKKAKKRSKSKKSKKTVEDTIAKEAAPSQMPETDIISPKLTLDNEVTAINIDHLNIVPPIAEAAVEKPKIKDEQKGEKEASKKIKKKSKKRSKSKKSKKTVEDTIAKEAAPSQMPETDIISPKLTLDNEVTAINIDHLNIVPPIAEAAVEKPMIKDEAIGEKEASKKIKKKSKKRSKSKKSKKTVEDTVAKAAASSEMPETDIISPKLTLDNEVTAINIDHLNIVPPIAEAAVEKPMIKDEAIGEKEASKKIKKKSKKRSKSKKSKKTVEDMVGKEAAPSQMPETDIISPKLTLDNEVTAINIDHLNIVPPIAEAAVEKPMIKDEPKGEKEASKKIKKKSKKRSKSKKSKKTVEDMVGKEAAPSQMPESDIISPNLTLDNEVTAINIDHLNIVPPIAEAAVEKPKIKDEQKGEKEASKKIKKKSKKRSKSKKSKKTVKDTIAKEAAPSQMPETDIISPKLTLDNEVTAINIDQLNMVTPIAEAAVEKPKIKDEAIGEKEASKKIKKKSKKRSKSKKSKKTVEDMVGKEAAPSQMPETDIISPKLTLDNEVTAINIDQLNMVPPIAEAAVEKPVIKDEPKGEKEASKKIKKKSKKRSKSKKSKKTVEDTVGKEAAPSQMPETDIISPKLTLDNEVTAINVDQLHMVPPIADKNVEKPVIKNEPKGEKKHSKKVKKKSKKRSKSKKSNKPVDDKIAK</sequence>